<feature type="domain" description="IRF tryptophan pentad repeat" evidence="2">
    <location>
        <begin position="26"/>
        <end position="133"/>
    </location>
</feature>
<organism evidence="3 4">
    <name type="scientific">Clytia hemisphaerica</name>
    <dbReference type="NCBI Taxonomy" id="252671"/>
    <lineage>
        <taxon>Eukaryota</taxon>
        <taxon>Metazoa</taxon>
        <taxon>Cnidaria</taxon>
        <taxon>Hydrozoa</taxon>
        <taxon>Hydroidolina</taxon>
        <taxon>Leptothecata</taxon>
        <taxon>Obeliida</taxon>
        <taxon>Clytiidae</taxon>
        <taxon>Clytia</taxon>
    </lineage>
</organism>
<dbReference type="InterPro" id="IPR036390">
    <property type="entry name" value="WH_DNA-bd_sf"/>
</dbReference>
<dbReference type="InterPro" id="IPR001346">
    <property type="entry name" value="Interferon_reg_fact_DNA-bd_dom"/>
</dbReference>
<dbReference type="PANTHER" id="PTHR11949">
    <property type="entry name" value="INTERFERON REGULATORY FACTOR"/>
    <property type="match status" value="1"/>
</dbReference>
<sequence>MASPGNDFDGYEPYSPSLSEGIVHQKKKLRSWLVERLDVNDCPGCSWIKTNGKVFRLSWKHYGRPGFDEERDATIFRKWAEHTGRYQQGDPPDISTWKTRFRNALHKMPDIEEMTNYHQLDGNDPFRVYRFRTPEELEIIKNKANDSNHMNGGKANTNPPPYPYQSYQQQTPYYGNTAPQMDLNGFAKELEMQSQMQGGMGEMRHTQQQQQTTGGMYVPPPQNQPPQLTPQHHQAATLCNDYMPPAFDDDKIDSIVDEFLREQQQAQQQTHQHQQSNNMEQLSQMSSAISTYIAANSNIPVTAVGVKLYFSDKEVECKIVNNMNGMRISHEPPPVVPTDMVQEPDAKNILSNIFGPLDAEQIYFPDSDDLNTQAILKNIQRGVVIIVKPNGDICATRLCQARVYVADNALSAPRLLNRSEETLIYSFQNDFVPKLIEYQNGASCAAPSCERYFSLGQQWRPGLEPLKEMLTHFSVTHFLAKKIFKEIKAQKPLFVEISNTTSLDMIQKQLQQMALANKNNEQK</sequence>
<dbReference type="Gene3D" id="2.60.200.10">
    <property type="match status" value="1"/>
</dbReference>
<dbReference type="GeneID" id="136807905"/>
<dbReference type="InterPro" id="IPR008984">
    <property type="entry name" value="SMAD_FHA_dom_sf"/>
</dbReference>
<evidence type="ECO:0000313" key="3">
    <source>
        <dbReference type="EnsemblMetazoa" id="CLYHEMP005591.1"/>
    </source>
</evidence>
<dbReference type="InterPro" id="IPR036388">
    <property type="entry name" value="WH-like_DNA-bd_sf"/>
</dbReference>
<dbReference type="SMART" id="SM01243">
    <property type="entry name" value="IRF-3"/>
    <property type="match status" value="1"/>
</dbReference>
<dbReference type="CDD" id="cd00103">
    <property type="entry name" value="IRF"/>
    <property type="match status" value="1"/>
</dbReference>
<feature type="compositionally biased region" description="Low complexity" evidence="1">
    <location>
        <begin position="263"/>
        <end position="275"/>
    </location>
</feature>
<dbReference type="Pfam" id="PF00605">
    <property type="entry name" value="IRF"/>
    <property type="match status" value="1"/>
</dbReference>
<dbReference type="GO" id="GO:0005634">
    <property type="term" value="C:nucleus"/>
    <property type="evidence" value="ECO:0007669"/>
    <property type="project" value="TreeGrafter"/>
</dbReference>
<dbReference type="SUPFAM" id="SSF49879">
    <property type="entry name" value="SMAD/FHA domain"/>
    <property type="match status" value="1"/>
</dbReference>
<keyword evidence="4" id="KW-1185">Reference proteome</keyword>
<dbReference type="GO" id="GO:0002376">
    <property type="term" value="P:immune system process"/>
    <property type="evidence" value="ECO:0007669"/>
    <property type="project" value="TreeGrafter"/>
</dbReference>
<dbReference type="PROSITE" id="PS51507">
    <property type="entry name" value="IRF_2"/>
    <property type="match status" value="1"/>
</dbReference>
<protein>
    <recommendedName>
        <fullName evidence="2">IRF tryptophan pentad repeat domain-containing protein</fullName>
    </recommendedName>
</protein>
<dbReference type="GO" id="GO:0000978">
    <property type="term" value="F:RNA polymerase II cis-regulatory region sequence-specific DNA binding"/>
    <property type="evidence" value="ECO:0007669"/>
    <property type="project" value="TreeGrafter"/>
</dbReference>
<dbReference type="PRINTS" id="PR00267">
    <property type="entry name" value="INTFRNREGFCT"/>
</dbReference>
<dbReference type="EnsemblMetazoa" id="CLYHEMT005591.1">
    <property type="protein sequence ID" value="CLYHEMP005591.1"/>
    <property type="gene ID" value="CLYHEMG005591"/>
</dbReference>
<dbReference type="Pfam" id="PF10401">
    <property type="entry name" value="IRF-3"/>
    <property type="match status" value="1"/>
</dbReference>
<dbReference type="Proteomes" id="UP000594262">
    <property type="component" value="Unplaced"/>
</dbReference>
<dbReference type="RefSeq" id="XP_066920624.1">
    <property type="nucleotide sequence ID" value="XM_067064523.1"/>
</dbReference>
<reference evidence="3" key="1">
    <citation type="submission" date="2021-01" db="UniProtKB">
        <authorList>
            <consortium name="EnsemblMetazoa"/>
        </authorList>
    </citation>
    <scope>IDENTIFICATION</scope>
</reference>
<dbReference type="AlphaFoldDB" id="A0A7M5WJT1"/>
<name>A0A7M5WJT1_9CNID</name>
<dbReference type="InterPro" id="IPR017855">
    <property type="entry name" value="SMAD-like_dom_sf"/>
</dbReference>
<dbReference type="OrthoDB" id="6538197at2759"/>
<dbReference type="SMART" id="SM00348">
    <property type="entry name" value="IRF"/>
    <property type="match status" value="1"/>
</dbReference>
<proteinExistence type="predicted"/>
<dbReference type="Gene3D" id="1.10.10.10">
    <property type="entry name" value="Winged helix-like DNA-binding domain superfamily/Winged helix DNA-binding domain"/>
    <property type="match status" value="1"/>
</dbReference>
<evidence type="ECO:0000256" key="1">
    <source>
        <dbReference type="SAM" id="MobiDB-lite"/>
    </source>
</evidence>
<dbReference type="SUPFAM" id="SSF46785">
    <property type="entry name" value="Winged helix' DNA-binding domain"/>
    <property type="match status" value="1"/>
</dbReference>
<dbReference type="PANTHER" id="PTHR11949:SF17">
    <property type="entry name" value="IRF TRYPTOPHAN PENTAD REPEAT DOMAIN-CONTAINING PROTEIN"/>
    <property type="match status" value="1"/>
</dbReference>
<dbReference type="GO" id="GO:0000981">
    <property type="term" value="F:DNA-binding transcription factor activity, RNA polymerase II-specific"/>
    <property type="evidence" value="ECO:0007669"/>
    <property type="project" value="TreeGrafter"/>
</dbReference>
<feature type="region of interest" description="Disordered" evidence="1">
    <location>
        <begin position="263"/>
        <end position="282"/>
    </location>
</feature>
<evidence type="ECO:0000313" key="4">
    <source>
        <dbReference type="Proteomes" id="UP000594262"/>
    </source>
</evidence>
<accession>A0A7M5WJT1</accession>
<evidence type="ECO:0000259" key="2">
    <source>
        <dbReference type="PROSITE" id="PS51507"/>
    </source>
</evidence>
<dbReference type="InterPro" id="IPR019471">
    <property type="entry name" value="Interferon_reg_factor-3"/>
</dbReference>
<dbReference type="GO" id="GO:0045893">
    <property type="term" value="P:positive regulation of DNA-templated transcription"/>
    <property type="evidence" value="ECO:0007669"/>
    <property type="project" value="UniProtKB-ARBA"/>
</dbReference>